<dbReference type="OrthoDB" id="582170at2"/>
<accession>A0A1U7DLX9</accession>
<organism evidence="3 4">
    <name type="scientific">Brevirhabdus pacifica</name>
    <dbReference type="NCBI Taxonomy" id="1267768"/>
    <lineage>
        <taxon>Bacteria</taxon>
        <taxon>Pseudomonadati</taxon>
        <taxon>Pseudomonadota</taxon>
        <taxon>Alphaproteobacteria</taxon>
        <taxon>Rhodobacterales</taxon>
        <taxon>Paracoccaceae</taxon>
        <taxon>Brevirhabdus</taxon>
    </lineage>
</organism>
<feature type="domain" description="Response regulatory" evidence="2">
    <location>
        <begin position="20"/>
        <end position="130"/>
    </location>
</feature>
<dbReference type="InterPro" id="IPR011006">
    <property type="entry name" value="CheY-like_superfamily"/>
</dbReference>
<proteinExistence type="predicted"/>
<evidence type="ECO:0000259" key="2">
    <source>
        <dbReference type="PROSITE" id="PS50110"/>
    </source>
</evidence>
<evidence type="ECO:0000313" key="3">
    <source>
        <dbReference type="EMBL" id="APX90981.1"/>
    </source>
</evidence>
<reference evidence="3 4" key="1">
    <citation type="submission" date="2017-01" db="EMBL/GenBank/DDBJ databases">
        <title>Genomic analysis of Xuhuaishuia manganoxidans DY6-4.</title>
        <authorList>
            <person name="Wang X."/>
        </authorList>
    </citation>
    <scope>NUCLEOTIDE SEQUENCE [LARGE SCALE GENOMIC DNA]</scope>
    <source>
        <strain evidence="3 4">DY6-4</strain>
    </source>
</reference>
<dbReference type="SMART" id="SM00448">
    <property type="entry name" value="REC"/>
    <property type="match status" value="1"/>
</dbReference>
<feature type="modified residue" description="4-aspartylphosphate" evidence="1">
    <location>
        <position position="70"/>
    </location>
</feature>
<dbReference type="Proteomes" id="UP000187266">
    <property type="component" value="Chromosome"/>
</dbReference>
<dbReference type="AlphaFoldDB" id="A0A1U7DLX9"/>
<dbReference type="GO" id="GO:0000160">
    <property type="term" value="P:phosphorelay signal transduction system"/>
    <property type="evidence" value="ECO:0007669"/>
    <property type="project" value="InterPro"/>
</dbReference>
<dbReference type="STRING" id="1267768.BV394_05200"/>
<dbReference type="PROSITE" id="PS50110">
    <property type="entry name" value="RESPONSE_REGULATORY"/>
    <property type="match status" value="1"/>
</dbReference>
<dbReference type="SUPFAM" id="SSF52172">
    <property type="entry name" value="CheY-like"/>
    <property type="match status" value="1"/>
</dbReference>
<evidence type="ECO:0000313" key="4">
    <source>
        <dbReference type="Proteomes" id="UP000187266"/>
    </source>
</evidence>
<dbReference type="EMBL" id="CP019124">
    <property type="protein sequence ID" value="APX90981.1"/>
    <property type="molecule type" value="Genomic_DNA"/>
</dbReference>
<sequence length="135" mass="14499">MASQEPISPSPAPAPLRGRRVLVVEDEPFIALNLVFGIEQEGGVALGPATTVAEALRLIETELPDAAIVDVDLPDGTIEPVLQVLRPRVPVIVHTGVGLPDHLRQAHPDVEVCSKPTPPIDLVRRLRRGGMDEAY</sequence>
<keyword evidence="4" id="KW-1185">Reference proteome</keyword>
<name>A0A1U7DLX9_9RHOB</name>
<keyword evidence="1" id="KW-0597">Phosphoprotein</keyword>
<gene>
    <name evidence="3" type="ORF">BV394_05200</name>
</gene>
<dbReference type="Gene3D" id="3.40.50.2300">
    <property type="match status" value="1"/>
</dbReference>
<dbReference type="Pfam" id="PF00072">
    <property type="entry name" value="Response_reg"/>
    <property type="match status" value="1"/>
</dbReference>
<dbReference type="InterPro" id="IPR001789">
    <property type="entry name" value="Sig_transdc_resp-reg_receiver"/>
</dbReference>
<protein>
    <recommendedName>
        <fullName evidence="2">Response regulatory domain-containing protein</fullName>
    </recommendedName>
</protein>
<evidence type="ECO:0000256" key="1">
    <source>
        <dbReference type="PROSITE-ProRule" id="PRU00169"/>
    </source>
</evidence>